<sequence length="71" mass="8076">ERDPAYQAAAERLLYLPDLGAALIQRARQELGEDTPYERLVIHADQLRNTQTDIKNATHETRTPHAKDTHA</sequence>
<name>A0ABW3CF50_9ACTN</name>
<dbReference type="EMBL" id="JBHTIR010001885">
    <property type="protein sequence ID" value="MFD0853100.1"/>
    <property type="molecule type" value="Genomic_DNA"/>
</dbReference>
<feature type="compositionally biased region" description="Basic and acidic residues" evidence="1">
    <location>
        <begin position="56"/>
        <end position="71"/>
    </location>
</feature>
<keyword evidence="3" id="KW-1185">Reference proteome</keyword>
<evidence type="ECO:0000313" key="3">
    <source>
        <dbReference type="Proteomes" id="UP001597083"/>
    </source>
</evidence>
<evidence type="ECO:0000256" key="1">
    <source>
        <dbReference type="SAM" id="MobiDB-lite"/>
    </source>
</evidence>
<gene>
    <name evidence="2" type="ORF">ACFQ07_12745</name>
</gene>
<proteinExistence type="predicted"/>
<accession>A0ABW3CF50</accession>
<reference evidence="3" key="1">
    <citation type="journal article" date="2019" name="Int. J. Syst. Evol. Microbiol.">
        <title>The Global Catalogue of Microorganisms (GCM) 10K type strain sequencing project: providing services to taxonomists for standard genome sequencing and annotation.</title>
        <authorList>
            <consortium name="The Broad Institute Genomics Platform"/>
            <consortium name="The Broad Institute Genome Sequencing Center for Infectious Disease"/>
            <person name="Wu L."/>
            <person name="Ma J."/>
        </authorList>
    </citation>
    <scope>NUCLEOTIDE SEQUENCE [LARGE SCALE GENOMIC DNA]</scope>
    <source>
        <strain evidence="3">JCM 31696</strain>
    </source>
</reference>
<comment type="caution">
    <text evidence="2">The sequence shown here is derived from an EMBL/GenBank/DDBJ whole genome shotgun (WGS) entry which is preliminary data.</text>
</comment>
<dbReference type="Proteomes" id="UP001597083">
    <property type="component" value="Unassembled WGS sequence"/>
</dbReference>
<feature type="non-terminal residue" evidence="2">
    <location>
        <position position="1"/>
    </location>
</feature>
<protein>
    <submittedName>
        <fullName evidence="2">Uncharacterized protein</fullName>
    </submittedName>
</protein>
<feature type="region of interest" description="Disordered" evidence="1">
    <location>
        <begin position="51"/>
        <end position="71"/>
    </location>
</feature>
<organism evidence="2 3">
    <name type="scientific">Actinomadura adrarensis</name>
    <dbReference type="NCBI Taxonomy" id="1819600"/>
    <lineage>
        <taxon>Bacteria</taxon>
        <taxon>Bacillati</taxon>
        <taxon>Actinomycetota</taxon>
        <taxon>Actinomycetes</taxon>
        <taxon>Streptosporangiales</taxon>
        <taxon>Thermomonosporaceae</taxon>
        <taxon>Actinomadura</taxon>
    </lineage>
</organism>
<evidence type="ECO:0000313" key="2">
    <source>
        <dbReference type="EMBL" id="MFD0853100.1"/>
    </source>
</evidence>